<reference evidence="2" key="1">
    <citation type="submission" date="2023-07" db="EMBL/GenBank/DDBJ databases">
        <authorList>
            <person name="Luz R."/>
            <person name="Cordeiro R."/>
            <person name="Fonseca A."/>
            <person name="Goncalves V."/>
        </authorList>
    </citation>
    <scope>NUCLEOTIDE SEQUENCE [LARGE SCALE GENOMIC DNA]</scope>
    <source>
        <strain evidence="2">BACA0444</strain>
    </source>
</reference>
<protein>
    <submittedName>
        <fullName evidence="1">Resolvase</fullName>
    </submittedName>
</protein>
<accession>A0AAE4FV85</accession>
<evidence type="ECO:0000313" key="2">
    <source>
        <dbReference type="Proteomes" id="UP001268256"/>
    </source>
</evidence>
<comment type="caution">
    <text evidence="1">The sequence shown here is derived from an EMBL/GenBank/DDBJ whole genome shotgun (WGS) entry which is preliminary data.</text>
</comment>
<organism evidence="1 2">
    <name type="scientific">Pseudocalidococcus azoricus BACA0444</name>
    <dbReference type="NCBI Taxonomy" id="2918990"/>
    <lineage>
        <taxon>Bacteria</taxon>
        <taxon>Bacillati</taxon>
        <taxon>Cyanobacteriota</taxon>
        <taxon>Cyanophyceae</taxon>
        <taxon>Acaryochloridales</taxon>
        <taxon>Thermosynechococcaceae</taxon>
        <taxon>Pseudocalidococcus</taxon>
        <taxon>Pseudocalidococcus azoricus</taxon>
    </lineage>
</organism>
<dbReference type="EMBL" id="JAVMIP010000023">
    <property type="protein sequence ID" value="MDS3862177.1"/>
    <property type="molecule type" value="Genomic_DNA"/>
</dbReference>
<keyword evidence="2" id="KW-1185">Reference proteome</keyword>
<name>A0AAE4FV85_9CYAN</name>
<sequence>MNGQPHAELLDLDQVQGILNRSRASIYRYINTDSQLLNCPFDPQRLNPEIRRSRRQPLLFHPNEVARFAKDVLKYKTVNVEFKAVPPDQTQELLTAILAELQAIRQLLETQSPP</sequence>
<dbReference type="RefSeq" id="WP_322879389.1">
    <property type="nucleotide sequence ID" value="NZ_JAVMIP010000023.1"/>
</dbReference>
<dbReference type="Proteomes" id="UP001268256">
    <property type="component" value="Unassembled WGS sequence"/>
</dbReference>
<dbReference type="AlphaFoldDB" id="A0AAE4FV85"/>
<proteinExistence type="predicted"/>
<gene>
    <name evidence="1" type="ORF">RIF25_15350</name>
</gene>
<evidence type="ECO:0000313" key="1">
    <source>
        <dbReference type="EMBL" id="MDS3862177.1"/>
    </source>
</evidence>